<dbReference type="EMBL" id="JBHLVX010000023">
    <property type="protein sequence ID" value="MFC0267809.1"/>
    <property type="molecule type" value="Genomic_DNA"/>
</dbReference>
<dbReference type="RefSeq" id="WP_051091000.1">
    <property type="nucleotide sequence ID" value="NZ_JBHLVX010000023.1"/>
</dbReference>
<feature type="domain" description="Isochorismatase-like" evidence="1">
    <location>
        <begin position="78"/>
        <end position="178"/>
    </location>
</feature>
<proteinExistence type="predicted"/>
<dbReference type="PANTHER" id="PTHR43559:SF1">
    <property type="entry name" value="HYDROLASE"/>
    <property type="match status" value="1"/>
</dbReference>
<name>A0ABV6G2K7_9GAMM</name>
<evidence type="ECO:0000259" key="1">
    <source>
        <dbReference type="Pfam" id="PF00857"/>
    </source>
</evidence>
<dbReference type="PANTHER" id="PTHR43559">
    <property type="entry name" value="HYDROLASE YCAC-RELATED"/>
    <property type="match status" value="1"/>
</dbReference>
<protein>
    <submittedName>
        <fullName evidence="2">Isochorismatase family protein</fullName>
    </submittedName>
</protein>
<dbReference type="Gene3D" id="3.40.50.850">
    <property type="entry name" value="Isochorismatase-like"/>
    <property type="match status" value="1"/>
</dbReference>
<gene>
    <name evidence="2" type="ORF">ACFFHW_07365</name>
</gene>
<evidence type="ECO:0000313" key="3">
    <source>
        <dbReference type="Proteomes" id="UP001589814"/>
    </source>
</evidence>
<sequence>MTQATDDTRAAGPGSRAAGAAIKPAQVQVVFADLQPALVGNSVTLAPEAMTRSAVGLAEIASLLDMPMWFSVAAQAGMDPTMVEALAPWSRDGNILHRVTPGALQDAPTREALAGAERPVLVVCGFAAEVVVLQSVLDALAAGYRVYHAVDAIGGLSARSEQAAFREMEAAGATPTSVVSLAARLAPDFSRAPGTDVLAVMMSVMNA</sequence>
<comment type="caution">
    <text evidence="2">The sequence shown here is derived from an EMBL/GenBank/DDBJ whole genome shotgun (WGS) entry which is preliminary data.</text>
</comment>
<dbReference type="SUPFAM" id="SSF52499">
    <property type="entry name" value="Isochorismatase-like hydrolases"/>
    <property type="match status" value="1"/>
</dbReference>
<organism evidence="2 3">
    <name type="scientific">Kushneria aurantia</name>
    <dbReference type="NCBI Taxonomy" id="504092"/>
    <lineage>
        <taxon>Bacteria</taxon>
        <taxon>Pseudomonadati</taxon>
        <taxon>Pseudomonadota</taxon>
        <taxon>Gammaproteobacteria</taxon>
        <taxon>Oceanospirillales</taxon>
        <taxon>Halomonadaceae</taxon>
        <taxon>Kushneria</taxon>
    </lineage>
</organism>
<dbReference type="InterPro" id="IPR053152">
    <property type="entry name" value="Hydrolase_YcaC-like"/>
</dbReference>
<dbReference type="Proteomes" id="UP001589814">
    <property type="component" value="Unassembled WGS sequence"/>
</dbReference>
<keyword evidence="3" id="KW-1185">Reference proteome</keyword>
<reference evidence="2 3" key="1">
    <citation type="submission" date="2024-09" db="EMBL/GenBank/DDBJ databases">
        <authorList>
            <person name="Sun Q."/>
            <person name="Mori K."/>
        </authorList>
    </citation>
    <scope>NUCLEOTIDE SEQUENCE [LARGE SCALE GENOMIC DNA]</scope>
    <source>
        <strain evidence="2 3">CCM 7415</strain>
    </source>
</reference>
<dbReference type="Pfam" id="PF00857">
    <property type="entry name" value="Isochorismatase"/>
    <property type="match status" value="1"/>
</dbReference>
<dbReference type="InterPro" id="IPR036380">
    <property type="entry name" value="Isochorismatase-like_sf"/>
</dbReference>
<evidence type="ECO:0000313" key="2">
    <source>
        <dbReference type="EMBL" id="MFC0267809.1"/>
    </source>
</evidence>
<dbReference type="InterPro" id="IPR000868">
    <property type="entry name" value="Isochorismatase-like_dom"/>
</dbReference>
<accession>A0ABV6G2K7</accession>